<organism evidence="2 3">
    <name type="scientific">Phytophthora fragariaefolia</name>
    <dbReference type="NCBI Taxonomy" id="1490495"/>
    <lineage>
        <taxon>Eukaryota</taxon>
        <taxon>Sar</taxon>
        <taxon>Stramenopiles</taxon>
        <taxon>Oomycota</taxon>
        <taxon>Peronosporomycetes</taxon>
        <taxon>Peronosporales</taxon>
        <taxon>Peronosporaceae</taxon>
        <taxon>Phytophthora</taxon>
    </lineage>
</organism>
<evidence type="ECO:0000313" key="2">
    <source>
        <dbReference type="EMBL" id="GMF17697.1"/>
    </source>
</evidence>
<dbReference type="EMBL" id="BSXT01000105">
    <property type="protein sequence ID" value="GMF17697.1"/>
    <property type="molecule type" value="Genomic_DNA"/>
</dbReference>
<sequence length="159" mass="15907">MHLETTGVLGRKAVDAVDDAGVAGVRGIGENGGSDRLGIDANDNTSLSAETAMPETSADEVETEAVGSDEGPLCEGPLLLTAAEAGCFAAFRAFKSTKAAPLSDPEKSGGVDPEPSEDPKAAGGGGIAHYSAPNSSEKVVKAADITDAEAELVPPETVL</sequence>
<evidence type="ECO:0000313" key="3">
    <source>
        <dbReference type="Proteomes" id="UP001165121"/>
    </source>
</evidence>
<accession>A0A9W6WL72</accession>
<keyword evidence="3" id="KW-1185">Reference proteome</keyword>
<feature type="region of interest" description="Disordered" evidence="1">
    <location>
        <begin position="27"/>
        <end position="70"/>
    </location>
</feature>
<dbReference type="Proteomes" id="UP001165121">
    <property type="component" value="Unassembled WGS sequence"/>
</dbReference>
<feature type="region of interest" description="Disordered" evidence="1">
    <location>
        <begin position="99"/>
        <end position="137"/>
    </location>
</feature>
<gene>
    <name evidence="2" type="ORF">Pfra01_000130900</name>
</gene>
<protein>
    <submittedName>
        <fullName evidence="2">Unnamed protein product</fullName>
    </submittedName>
</protein>
<reference evidence="2" key="1">
    <citation type="submission" date="2023-04" db="EMBL/GenBank/DDBJ databases">
        <title>Phytophthora fragariaefolia NBRC 109709.</title>
        <authorList>
            <person name="Ichikawa N."/>
            <person name="Sato H."/>
            <person name="Tonouchi N."/>
        </authorList>
    </citation>
    <scope>NUCLEOTIDE SEQUENCE</scope>
    <source>
        <strain evidence="2">NBRC 109709</strain>
    </source>
</reference>
<name>A0A9W6WL72_9STRA</name>
<comment type="caution">
    <text evidence="2">The sequence shown here is derived from an EMBL/GenBank/DDBJ whole genome shotgun (WGS) entry which is preliminary data.</text>
</comment>
<proteinExistence type="predicted"/>
<evidence type="ECO:0000256" key="1">
    <source>
        <dbReference type="SAM" id="MobiDB-lite"/>
    </source>
</evidence>
<dbReference type="AlphaFoldDB" id="A0A9W6WL72"/>